<feature type="active site" description="Proton acceptor" evidence="3">
    <location>
        <position position="73"/>
    </location>
</feature>
<keyword evidence="5" id="KW-1185">Reference proteome</keyword>
<comment type="caution">
    <text evidence="3">Lacks conserved residue(s) required for the propagation of feature annotation.</text>
</comment>
<keyword evidence="3" id="KW-0546">Nucleotide metabolism</keyword>
<comment type="catalytic activity">
    <reaction evidence="3">
        <text>dTTP + H2O = dTMP + diphosphate + H(+)</text>
        <dbReference type="Rhea" id="RHEA:28534"/>
        <dbReference type="ChEBI" id="CHEBI:15377"/>
        <dbReference type="ChEBI" id="CHEBI:15378"/>
        <dbReference type="ChEBI" id="CHEBI:33019"/>
        <dbReference type="ChEBI" id="CHEBI:37568"/>
        <dbReference type="ChEBI" id="CHEBI:63528"/>
        <dbReference type="EC" id="3.6.1.9"/>
    </reaction>
</comment>
<protein>
    <recommendedName>
        <fullName evidence="3">dTTP/UTP pyrophosphatase</fullName>
        <shortName evidence="3">dTTPase/UTPase</shortName>
        <ecNumber evidence="3">3.6.1.9</ecNumber>
    </recommendedName>
    <alternativeName>
        <fullName evidence="3">Nucleoside triphosphate pyrophosphatase</fullName>
    </alternativeName>
    <alternativeName>
        <fullName evidence="3">Nucleotide pyrophosphatase</fullName>
        <shortName evidence="3">Nucleotide PPase</shortName>
    </alternativeName>
</protein>
<dbReference type="PANTHER" id="PTHR43213:SF5">
    <property type="entry name" value="BIFUNCTIONAL DTTP_UTP PYROPHOSPHATASE_METHYLTRANSFERASE PROTEIN-RELATED"/>
    <property type="match status" value="1"/>
</dbReference>
<keyword evidence="2 3" id="KW-0378">Hydrolase</keyword>
<dbReference type="Proteomes" id="UP000642910">
    <property type="component" value="Unassembled WGS sequence"/>
</dbReference>
<dbReference type="InterPro" id="IPR003697">
    <property type="entry name" value="Maf-like"/>
</dbReference>
<dbReference type="PANTHER" id="PTHR43213">
    <property type="entry name" value="BIFUNCTIONAL DTTP/UTP PYROPHOSPHATASE/METHYLTRANSFERASE PROTEIN-RELATED"/>
    <property type="match status" value="1"/>
</dbReference>
<feature type="site" description="Important for substrate specificity" evidence="3">
    <location>
        <position position="11"/>
    </location>
</feature>
<dbReference type="InterPro" id="IPR029001">
    <property type="entry name" value="ITPase-like_fam"/>
</dbReference>
<comment type="cofactor">
    <cofactor evidence="1 3">
        <name>a divalent metal cation</name>
        <dbReference type="ChEBI" id="CHEBI:60240"/>
    </cofactor>
</comment>
<dbReference type="RefSeq" id="WP_195867518.1">
    <property type="nucleotide sequence ID" value="NZ_JADPKZ010000038.1"/>
</dbReference>
<dbReference type="PIRSF" id="PIRSF006305">
    <property type="entry name" value="Maf"/>
    <property type="match status" value="1"/>
</dbReference>
<evidence type="ECO:0000256" key="2">
    <source>
        <dbReference type="ARBA" id="ARBA00022801"/>
    </source>
</evidence>
<dbReference type="Pfam" id="PF02545">
    <property type="entry name" value="Maf"/>
    <property type="match status" value="1"/>
</dbReference>
<feature type="site" description="Important for substrate specificity" evidence="3">
    <location>
        <position position="156"/>
    </location>
</feature>
<sequence length="199" mass="21585">MHIILASGSPRRRELLGMLGVAFSVRPSQADETIALGTPPQEAVVTLAKRKAEAVWAQLDESERRDAVVVAADTVVAIDGDILGKPRDAHQALTMLTRLRGRTHLVYTGVCVRTASAEEVAFAETQVRMRPRDDAWLRRYVATGEPMDKAGAYAIQGYGSLLVESIAGDYYNVVGLPLGLLDEMFNRLGLQLTSLGPPV</sequence>
<comment type="similarity">
    <text evidence="3">Belongs to the Maf family. YhdE subfamily.</text>
</comment>
<comment type="function">
    <text evidence="3">Nucleoside triphosphate pyrophosphatase that hydrolyzes dTTP and UTP. May have a dual role in cell division arrest and in preventing the incorporation of modified nucleotides into cellular nucleic acids.</text>
</comment>
<evidence type="ECO:0000256" key="3">
    <source>
        <dbReference type="HAMAP-Rule" id="MF_00528"/>
    </source>
</evidence>
<proteinExistence type="inferred from homology"/>
<reference evidence="4 5" key="1">
    <citation type="submission" date="2020-11" db="EMBL/GenBank/DDBJ databases">
        <title>Genomic insight of Alicyclobacillus mali FL 18 reveals a new arsenic-resistant strain, with potential in environmental biotechnology.</title>
        <authorList>
            <person name="Fiorentino G."/>
            <person name="Gallo G."/>
            <person name="Aulitto M."/>
        </authorList>
    </citation>
    <scope>NUCLEOTIDE SEQUENCE [LARGE SCALE GENOMIC DNA]</scope>
    <source>
        <strain evidence="4 5">FL 18</strain>
    </source>
</reference>
<feature type="site" description="Important for substrate specificity" evidence="3">
    <location>
        <position position="74"/>
    </location>
</feature>
<dbReference type="NCBIfam" id="TIGR00172">
    <property type="entry name" value="maf"/>
    <property type="match status" value="1"/>
</dbReference>
<evidence type="ECO:0000313" key="4">
    <source>
        <dbReference type="EMBL" id="MBF8377748.1"/>
    </source>
</evidence>
<name>A0ABS0F371_9BACL</name>
<comment type="caution">
    <text evidence="4">The sequence shown here is derived from an EMBL/GenBank/DDBJ whole genome shotgun (WGS) entry which is preliminary data.</text>
</comment>
<dbReference type="HAMAP" id="MF_00528">
    <property type="entry name" value="Maf"/>
    <property type="match status" value="1"/>
</dbReference>
<keyword evidence="3" id="KW-0963">Cytoplasm</keyword>
<accession>A0ABS0F371</accession>
<organism evidence="4 5">
    <name type="scientific">Alicyclobacillus mali</name>
    <name type="common">ex Roth et al. 2021</name>
    <dbReference type="NCBI Taxonomy" id="1123961"/>
    <lineage>
        <taxon>Bacteria</taxon>
        <taxon>Bacillati</taxon>
        <taxon>Bacillota</taxon>
        <taxon>Bacilli</taxon>
        <taxon>Bacillales</taxon>
        <taxon>Alicyclobacillaceae</taxon>
        <taxon>Alicyclobacillus</taxon>
    </lineage>
</organism>
<dbReference type="SUPFAM" id="SSF52972">
    <property type="entry name" value="ITPase-like"/>
    <property type="match status" value="1"/>
</dbReference>
<comment type="subcellular location">
    <subcellularLocation>
        <location evidence="3">Cytoplasm</location>
    </subcellularLocation>
</comment>
<dbReference type="EMBL" id="JADPKZ010000038">
    <property type="protein sequence ID" value="MBF8377748.1"/>
    <property type="molecule type" value="Genomic_DNA"/>
</dbReference>
<dbReference type="EC" id="3.6.1.9" evidence="3"/>
<evidence type="ECO:0000256" key="1">
    <source>
        <dbReference type="ARBA" id="ARBA00001968"/>
    </source>
</evidence>
<dbReference type="CDD" id="cd00555">
    <property type="entry name" value="Maf"/>
    <property type="match status" value="1"/>
</dbReference>
<comment type="catalytic activity">
    <reaction evidence="3">
        <text>UTP + H2O = UMP + diphosphate + H(+)</text>
        <dbReference type="Rhea" id="RHEA:29395"/>
        <dbReference type="ChEBI" id="CHEBI:15377"/>
        <dbReference type="ChEBI" id="CHEBI:15378"/>
        <dbReference type="ChEBI" id="CHEBI:33019"/>
        <dbReference type="ChEBI" id="CHEBI:46398"/>
        <dbReference type="ChEBI" id="CHEBI:57865"/>
        <dbReference type="EC" id="3.6.1.9"/>
    </reaction>
</comment>
<gene>
    <name evidence="4" type="primary">maf</name>
    <name evidence="4" type="ORF">IW967_07700</name>
</gene>
<evidence type="ECO:0000313" key="5">
    <source>
        <dbReference type="Proteomes" id="UP000642910"/>
    </source>
</evidence>
<dbReference type="Gene3D" id="3.90.950.10">
    <property type="match status" value="1"/>
</dbReference>